<evidence type="ECO:0000313" key="6">
    <source>
        <dbReference type="EMBL" id="MEF7613087.1"/>
    </source>
</evidence>
<proteinExistence type="predicted"/>
<name>A0AAW9Q8S5_9BURK</name>
<dbReference type="PANTHER" id="PTHR24220:SF611">
    <property type="entry name" value="ATP-BINDING COMPONENT OF ABC TRANSPORTER-RELATED"/>
    <property type="match status" value="1"/>
</dbReference>
<evidence type="ECO:0000256" key="2">
    <source>
        <dbReference type="ARBA" id="ARBA00022475"/>
    </source>
</evidence>
<dbReference type="Pfam" id="PF00005">
    <property type="entry name" value="ABC_tran"/>
    <property type="match status" value="1"/>
</dbReference>
<gene>
    <name evidence="6" type="ORF">V4F39_04125</name>
</gene>
<dbReference type="InterPro" id="IPR003593">
    <property type="entry name" value="AAA+_ATPase"/>
</dbReference>
<keyword evidence="2" id="KW-0472">Membrane</keyword>
<dbReference type="GO" id="GO:0016887">
    <property type="term" value="F:ATP hydrolysis activity"/>
    <property type="evidence" value="ECO:0007669"/>
    <property type="project" value="InterPro"/>
</dbReference>
<dbReference type="InterPro" id="IPR027417">
    <property type="entry name" value="P-loop_NTPase"/>
</dbReference>
<dbReference type="CDD" id="cd03255">
    <property type="entry name" value="ABC_MJ0796_LolCDE_FtsE"/>
    <property type="match status" value="1"/>
</dbReference>
<dbReference type="InterPro" id="IPR003439">
    <property type="entry name" value="ABC_transporter-like_ATP-bd"/>
</dbReference>
<keyword evidence="4 6" id="KW-0067">ATP-binding</keyword>
<protein>
    <submittedName>
        <fullName evidence="6">ABC transporter ATP-binding protein</fullName>
    </submittedName>
</protein>
<keyword evidence="2" id="KW-1003">Cell membrane</keyword>
<feature type="domain" description="ABC transporter" evidence="5">
    <location>
        <begin position="23"/>
        <end position="253"/>
    </location>
</feature>
<dbReference type="SUPFAM" id="SSF52540">
    <property type="entry name" value="P-loop containing nucleoside triphosphate hydrolases"/>
    <property type="match status" value="1"/>
</dbReference>
<evidence type="ECO:0000256" key="4">
    <source>
        <dbReference type="ARBA" id="ARBA00022840"/>
    </source>
</evidence>
<dbReference type="PROSITE" id="PS50893">
    <property type="entry name" value="ABC_TRANSPORTER_2"/>
    <property type="match status" value="1"/>
</dbReference>
<comment type="caution">
    <text evidence="6">The sequence shown here is derived from an EMBL/GenBank/DDBJ whole genome shotgun (WGS) entry which is preliminary data.</text>
</comment>
<dbReference type="GO" id="GO:0022857">
    <property type="term" value="F:transmembrane transporter activity"/>
    <property type="evidence" value="ECO:0007669"/>
    <property type="project" value="TreeGrafter"/>
</dbReference>
<keyword evidence="3" id="KW-0547">Nucleotide-binding</keyword>
<evidence type="ECO:0000259" key="5">
    <source>
        <dbReference type="PROSITE" id="PS50893"/>
    </source>
</evidence>
<dbReference type="EMBL" id="JAZIBG010000012">
    <property type="protein sequence ID" value="MEF7613087.1"/>
    <property type="molecule type" value="Genomic_DNA"/>
</dbReference>
<dbReference type="GO" id="GO:0005524">
    <property type="term" value="F:ATP binding"/>
    <property type="evidence" value="ECO:0007669"/>
    <property type="project" value="UniProtKB-KW"/>
</dbReference>
<dbReference type="SMART" id="SM00382">
    <property type="entry name" value="AAA"/>
    <property type="match status" value="1"/>
</dbReference>
<evidence type="ECO:0000256" key="1">
    <source>
        <dbReference type="ARBA" id="ARBA00022448"/>
    </source>
</evidence>
<dbReference type="GO" id="GO:0005886">
    <property type="term" value="C:plasma membrane"/>
    <property type="evidence" value="ECO:0007669"/>
    <property type="project" value="TreeGrafter"/>
</dbReference>
<evidence type="ECO:0000256" key="3">
    <source>
        <dbReference type="ARBA" id="ARBA00022741"/>
    </source>
</evidence>
<evidence type="ECO:0000313" key="7">
    <source>
        <dbReference type="Proteomes" id="UP001336250"/>
    </source>
</evidence>
<keyword evidence="7" id="KW-1185">Reference proteome</keyword>
<dbReference type="Proteomes" id="UP001336250">
    <property type="component" value="Unassembled WGS sequence"/>
</dbReference>
<dbReference type="RefSeq" id="WP_332288018.1">
    <property type="nucleotide sequence ID" value="NZ_JAZIBG010000012.1"/>
</dbReference>
<dbReference type="InterPro" id="IPR015854">
    <property type="entry name" value="ABC_transpr_LolD-like"/>
</dbReference>
<sequence length="256" mass="27016">MSLPSSPAARVQGAPAGAGGPLLACTGLRFSWPGAATPTLDIDRFDVAAGETLFLHGPSGCGKSTLLTILAGVLQPQAGSVELLGTPWSALRSSRRDQRRADHVGYVFQQFNLLPYLSVLDNVLLPCRFSAVRARAAGDAQGEARRLLGHMALPAALWQREPTALSVGQQQRVAAARALIGRPALVIADEPTSALDEDLRERFVEVLLNACRDAGSALVFVSHDQRLAPRFERRVSLPALNRAAGATLAAGEEAAA</sequence>
<dbReference type="InterPro" id="IPR017911">
    <property type="entry name" value="MacB-like_ATP-bd"/>
</dbReference>
<organism evidence="6 7">
    <name type="scientific">Aquincola agrisoli</name>
    <dbReference type="NCBI Taxonomy" id="3119538"/>
    <lineage>
        <taxon>Bacteria</taxon>
        <taxon>Pseudomonadati</taxon>
        <taxon>Pseudomonadota</taxon>
        <taxon>Betaproteobacteria</taxon>
        <taxon>Burkholderiales</taxon>
        <taxon>Sphaerotilaceae</taxon>
        <taxon>Aquincola</taxon>
    </lineage>
</organism>
<reference evidence="6 7" key="1">
    <citation type="submission" date="2024-02" db="EMBL/GenBank/DDBJ databases">
        <title>Genome sequence of Aquincola sp. MAHUQ-54.</title>
        <authorList>
            <person name="Huq M.A."/>
        </authorList>
    </citation>
    <scope>NUCLEOTIDE SEQUENCE [LARGE SCALE GENOMIC DNA]</scope>
    <source>
        <strain evidence="6 7">MAHUQ-54</strain>
    </source>
</reference>
<dbReference type="AlphaFoldDB" id="A0AAW9Q8S5"/>
<dbReference type="PANTHER" id="PTHR24220">
    <property type="entry name" value="IMPORT ATP-BINDING PROTEIN"/>
    <property type="match status" value="1"/>
</dbReference>
<keyword evidence="1" id="KW-0813">Transport</keyword>
<dbReference type="Gene3D" id="3.40.50.300">
    <property type="entry name" value="P-loop containing nucleotide triphosphate hydrolases"/>
    <property type="match status" value="1"/>
</dbReference>
<accession>A0AAW9Q8S5</accession>